<dbReference type="Gene3D" id="3.40.50.10480">
    <property type="entry name" value="Probable brix-domain ribosomal biogenesis protein"/>
    <property type="match status" value="1"/>
</dbReference>
<comment type="caution">
    <text evidence="4">The sequence shown here is derived from an EMBL/GenBank/DDBJ whole genome shotgun (WGS) entry which is preliminary data.</text>
</comment>
<protein>
    <recommendedName>
        <fullName evidence="1">U3 small nucleolar ribonucleoprotein protein IMP4</fullName>
    </recommendedName>
</protein>
<dbReference type="Pfam" id="PF04427">
    <property type="entry name" value="Brix"/>
    <property type="match status" value="1"/>
</dbReference>
<evidence type="ECO:0000256" key="1">
    <source>
        <dbReference type="ARBA" id="ARBA00040513"/>
    </source>
</evidence>
<dbReference type="Pfam" id="PF24584">
    <property type="entry name" value="Ig_CYK3_C"/>
    <property type="match status" value="1"/>
</dbReference>
<dbReference type="PROSITE" id="PS50833">
    <property type="entry name" value="BRIX"/>
    <property type="match status" value="1"/>
</dbReference>
<feature type="compositionally biased region" description="Basic and acidic residues" evidence="2">
    <location>
        <begin position="787"/>
        <end position="808"/>
    </location>
</feature>
<dbReference type="InterPro" id="IPR044281">
    <property type="entry name" value="IMP4/RPF1"/>
</dbReference>
<dbReference type="EMBL" id="BAABUK010000040">
    <property type="protein sequence ID" value="GAA5817282.1"/>
    <property type="molecule type" value="Genomic_DNA"/>
</dbReference>
<dbReference type="PANTHER" id="PTHR22734:SF2">
    <property type="entry name" value="U3 SMALL NUCLEOLAR RIBONUCLEOPROTEIN PROTEIN IMP4"/>
    <property type="match status" value="1"/>
</dbReference>
<feature type="region of interest" description="Disordered" evidence="2">
    <location>
        <begin position="787"/>
        <end position="826"/>
    </location>
</feature>
<sequence length="1036" mass="118750">MDGAFPRYSTPLIKRHHYRNSSDEPNLMRYSSSSSSSNSSRQSYSPPTTTTPQRVPRKPVSNNPMLKSSPKDEWKTSPNTPIVRQKNYHQADTIHPSKSRVSPAVVMKPTAGTSIISSSSPLPSSSSSTEKYLRARRHSQGSSLLGLKQELKPTFWYPRIDNKESEPLQPLKRGISKKIRGLLQPHRMQIEQGASNNQQSIKDCQESLKRSCTPDLDIEENPFHILSHTTNEIDDDNNNADADADAGRPGLQFQDFSQIDNYAMTVQQRGPLLTPTLLSQKFLVRPYKRDLFRLRALFIWIVHNIRPDYHQKRNDLVLLQKQLLMQPATVLAPSKSSHLKQRLSRITLSDGHHTSEDSSVVALKLDAMDLLQEESELLLETANDHISETADDVLETRTCKSSFGIAHLFMTMAKAAGFEDAQVVYGYLKAPKDTEKLENTKLPINHAWCSVKIDGEYRFIDCWLASPFYAQNETKMEPHWFLTQPLDMIMTHLPKDPSNQFLDPPLTQHAFFSLPHVRNAFFWHQLQVLDFKSQAENADGVFYLSLKLDKHISCYAETEGDDGTTTRGLAQCLTDEHRICKIKAVLLPHQSQGWLKVYAGTKLVKSSATTPITTTTHHPQPEIVHKNHYPLAMCIRIRQPISRAVQDPFGFVQLYMDHNEFYIQEPQCHRLYPLQKYNFSIRGNRLDNYNRATTHHKLAIKSPGGRLVKLMYYPQDQTYDGTVTVSEAGKWSLICLLHHTGGWYTVASWTCHIRRNTRLRREYLYKKSLETKERTIYDRKQKIKDAVEQGKRLPTELRDMDKSTKEDLGYDQAQEEPSTHEDDEYARGGVFDPKILITTSRDPSSRLQQFSKEMRLVFPNSQRINRGGHVMKEIVDACRANEVTDLIVLHEHRGQPDGMIVSHFPYGPTAYFSLHNVVLRHDIKDQGTVSEAFPHLIFENFNSKLGARITNILKFLFPVPKDDTKRVMTFSNDNDYISFRHHVYVKAANQVELAEVGPRFEMRPYEIRLGTVDLTDADVEWQLASYTRTAAKRQAL</sequence>
<feature type="compositionally biased region" description="Low complexity" evidence="2">
    <location>
        <begin position="31"/>
        <end position="52"/>
    </location>
</feature>
<keyword evidence="5" id="KW-1185">Reference proteome</keyword>
<dbReference type="SMART" id="SM00879">
    <property type="entry name" value="Brix"/>
    <property type="match status" value="1"/>
</dbReference>
<dbReference type="InterPro" id="IPR056409">
    <property type="entry name" value="Ig_CYK3_C"/>
</dbReference>
<reference evidence="4 5" key="1">
    <citation type="submission" date="2024-04" db="EMBL/GenBank/DDBJ databases">
        <title>genome sequences of Mucor flavus KT1a and Helicostylum pulchrum KT1b strains isolated from the surface of a dry-aged beef.</title>
        <authorList>
            <person name="Toyotome T."/>
            <person name="Hosono M."/>
            <person name="Torimaru M."/>
            <person name="Fukuda K."/>
            <person name="Mikami N."/>
        </authorList>
    </citation>
    <scope>NUCLEOTIDE SEQUENCE [LARGE SCALE GENOMIC DNA]</scope>
    <source>
        <strain evidence="4 5">KT1a</strain>
    </source>
</reference>
<feature type="compositionally biased region" description="Low complexity" evidence="2">
    <location>
        <begin position="114"/>
        <end position="128"/>
    </location>
</feature>
<feature type="region of interest" description="Disordered" evidence="2">
    <location>
        <begin position="1"/>
        <end position="138"/>
    </location>
</feature>
<evidence type="ECO:0000313" key="4">
    <source>
        <dbReference type="EMBL" id="GAA5817282.1"/>
    </source>
</evidence>
<proteinExistence type="predicted"/>
<evidence type="ECO:0000313" key="5">
    <source>
        <dbReference type="Proteomes" id="UP001473302"/>
    </source>
</evidence>
<name>A0ABP9ZDU8_9FUNG</name>
<evidence type="ECO:0000256" key="2">
    <source>
        <dbReference type="SAM" id="MobiDB-lite"/>
    </source>
</evidence>
<accession>A0ABP9ZDU8</accession>
<organism evidence="4 5">
    <name type="scientific">Mucor flavus</name>
    <dbReference type="NCBI Taxonomy" id="439312"/>
    <lineage>
        <taxon>Eukaryota</taxon>
        <taxon>Fungi</taxon>
        <taxon>Fungi incertae sedis</taxon>
        <taxon>Mucoromycota</taxon>
        <taxon>Mucoromycotina</taxon>
        <taxon>Mucoromycetes</taxon>
        <taxon>Mucorales</taxon>
        <taxon>Mucorineae</taxon>
        <taxon>Mucoraceae</taxon>
        <taxon>Mucor</taxon>
    </lineage>
</organism>
<dbReference type="InterPro" id="IPR038765">
    <property type="entry name" value="Papain-like_cys_pep_sf"/>
</dbReference>
<dbReference type="SUPFAM" id="SSF52954">
    <property type="entry name" value="Class II aaRS ABD-related"/>
    <property type="match status" value="1"/>
</dbReference>
<gene>
    <name evidence="4" type="ORF">MFLAVUS_010825</name>
</gene>
<dbReference type="SUPFAM" id="SSF54001">
    <property type="entry name" value="Cysteine proteinases"/>
    <property type="match status" value="1"/>
</dbReference>
<feature type="domain" description="Brix" evidence="3">
    <location>
        <begin position="833"/>
        <end position="1013"/>
    </location>
</feature>
<dbReference type="PANTHER" id="PTHR22734">
    <property type="entry name" value="U3 SMALL NUCLEOLAR RIBONUCLEOPROTEIN PROTEIN IMP4"/>
    <property type="match status" value="1"/>
</dbReference>
<dbReference type="InterPro" id="IPR007109">
    <property type="entry name" value="Brix"/>
</dbReference>
<evidence type="ECO:0000259" key="3">
    <source>
        <dbReference type="PROSITE" id="PS50833"/>
    </source>
</evidence>
<dbReference type="Proteomes" id="UP001473302">
    <property type="component" value="Unassembled WGS sequence"/>
</dbReference>